<dbReference type="EMBL" id="JBHSLV010000055">
    <property type="protein sequence ID" value="MFC5395716.1"/>
    <property type="molecule type" value="Genomic_DNA"/>
</dbReference>
<evidence type="ECO:0000313" key="6">
    <source>
        <dbReference type="Proteomes" id="UP001596104"/>
    </source>
</evidence>
<comment type="caution">
    <text evidence="5">The sequence shown here is derived from an EMBL/GenBank/DDBJ whole genome shotgun (WGS) entry which is preliminary data.</text>
</comment>
<evidence type="ECO:0000256" key="2">
    <source>
        <dbReference type="ARBA" id="ARBA00023125"/>
    </source>
</evidence>
<protein>
    <submittedName>
        <fullName evidence="5">MarR family winged helix-turn-helix transcriptional regulator</fullName>
    </submittedName>
</protein>
<dbReference type="InterPro" id="IPR036388">
    <property type="entry name" value="WH-like_DNA-bd_sf"/>
</dbReference>
<dbReference type="SMART" id="SM00347">
    <property type="entry name" value="HTH_MARR"/>
    <property type="match status" value="1"/>
</dbReference>
<dbReference type="InterPro" id="IPR039422">
    <property type="entry name" value="MarR/SlyA-like"/>
</dbReference>
<keyword evidence="6" id="KW-1185">Reference proteome</keyword>
<keyword evidence="2" id="KW-0238">DNA-binding</keyword>
<evidence type="ECO:0000259" key="4">
    <source>
        <dbReference type="PROSITE" id="PS50995"/>
    </source>
</evidence>
<keyword evidence="3" id="KW-0804">Transcription</keyword>
<dbReference type="PROSITE" id="PS50995">
    <property type="entry name" value="HTH_MARR_2"/>
    <property type="match status" value="1"/>
</dbReference>
<reference evidence="6" key="1">
    <citation type="journal article" date="2019" name="Int. J. Syst. Evol. Microbiol.">
        <title>The Global Catalogue of Microorganisms (GCM) 10K type strain sequencing project: providing services to taxonomists for standard genome sequencing and annotation.</title>
        <authorList>
            <consortium name="The Broad Institute Genomics Platform"/>
            <consortium name="The Broad Institute Genome Sequencing Center for Infectious Disease"/>
            <person name="Wu L."/>
            <person name="Ma J."/>
        </authorList>
    </citation>
    <scope>NUCLEOTIDE SEQUENCE [LARGE SCALE GENOMIC DNA]</scope>
    <source>
        <strain evidence="6">CGMCC 1.16326</strain>
    </source>
</reference>
<dbReference type="Proteomes" id="UP001596104">
    <property type="component" value="Unassembled WGS sequence"/>
</dbReference>
<keyword evidence="1" id="KW-0805">Transcription regulation</keyword>
<dbReference type="RefSeq" id="WP_377011809.1">
    <property type="nucleotide sequence ID" value="NZ_JBHSLV010000055.1"/>
</dbReference>
<dbReference type="PANTHER" id="PTHR33164:SF64">
    <property type="entry name" value="TRANSCRIPTIONAL REGULATOR SLYA"/>
    <property type="match status" value="1"/>
</dbReference>
<evidence type="ECO:0000256" key="3">
    <source>
        <dbReference type="ARBA" id="ARBA00023163"/>
    </source>
</evidence>
<evidence type="ECO:0000256" key="1">
    <source>
        <dbReference type="ARBA" id="ARBA00023015"/>
    </source>
</evidence>
<name>A0ABW0HGJ8_9HYPH</name>
<dbReference type="Pfam" id="PF12802">
    <property type="entry name" value="MarR_2"/>
    <property type="match status" value="1"/>
</dbReference>
<dbReference type="Gene3D" id="1.10.10.10">
    <property type="entry name" value="Winged helix-like DNA-binding domain superfamily/Winged helix DNA-binding domain"/>
    <property type="match status" value="1"/>
</dbReference>
<dbReference type="InterPro" id="IPR036390">
    <property type="entry name" value="WH_DNA-bd_sf"/>
</dbReference>
<proteinExistence type="predicted"/>
<sequence>MDAMNSPELQAAFTAELASANRKLRALVDERARDMGLTLSRARLLMQLAKADGPIQSDLAGLLDIEQPTLVRLLDGLERTGMIERRAVEGDRRARRVFLTPMARAQAEDILAFLTELRADVLDGIDKEELEIALRVLSRMSRNIVANRGAAG</sequence>
<feature type="domain" description="HTH marR-type" evidence="4">
    <location>
        <begin position="10"/>
        <end position="142"/>
    </location>
</feature>
<evidence type="ECO:0000313" key="5">
    <source>
        <dbReference type="EMBL" id="MFC5395716.1"/>
    </source>
</evidence>
<accession>A0ABW0HGJ8</accession>
<dbReference type="PANTHER" id="PTHR33164">
    <property type="entry name" value="TRANSCRIPTIONAL REGULATOR, MARR FAMILY"/>
    <property type="match status" value="1"/>
</dbReference>
<gene>
    <name evidence="5" type="ORF">ACFPPC_24075</name>
</gene>
<dbReference type="InterPro" id="IPR000835">
    <property type="entry name" value="HTH_MarR-typ"/>
</dbReference>
<dbReference type="SUPFAM" id="SSF46785">
    <property type="entry name" value="Winged helix' DNA-binding domain"/>
    <property type="match status" value="1"/>
</dbReference>
<dbReference type="PRINTS" id="PR00598">
    <property type="entry name" value="HTHMARR"/>
</dbReference>
<organism evidence="5 6">
    <name type="scientific">Bosea vestrisii</name>
    <dbReference type="NCBI Taxonomy" id="151416"/>
    <lineage>
        <taxon>Bacteria</taxon>
        <taxon>Pseudomonadati</taxon>
        <taxon>Pseudomonadota</taxon>
        <taxon>Alphaproteobacteria</taxon>
        <taxon>Hyphomicrobiales</taxon>
        <taxon>Boseaceae</taxon>
        <taxon>Bosea</taxon>
    </lineage>
</organism>